<proteinExistence type="predicted"/>
<dbReference type="EMBL" id="LXQA010068980">
    <property type="protein sequence ID" value="MCI08423.1"/>
    <property type="molecule type" value="Genomic_DNA"/>
</dbReference>
<keyword evidence="1" id="KW-0418">Kinase</keyword>
<sequence>SYGEVYRGEWHGTEVAVKRFLLQDISGESLEEFKSEVRRPM</sequence>
<dbReference type="InterPro" id="IPR011009">
    <property type="entry name" value="Kinase-like_dom_sf"/>
</dbReference>
<evidence type="ECO:0000313" key="1">
    <source>
        <dbReference type="EMBL" id="MCI08423.1"/>
    </source>
</evidence>
<dbReference type="GO" id="GO:0016301">
    <property type="term" value="F:kinase activity"/>
    <property type="evidence" value="ECO:0007669"/>
    <property type="project" value="UniProtKB-KW"/>
</dbReference>
<keyword evidence="1" id="KW-0808">Transferase</keyword>
<feature type="non-terminal residue" evidence="1">
    <location>
        <position position="1"/>
    </location>
</feature>
<protein>
    <submittedName>
        <fullName evidence="1">Serine/threonine-protein kinase EDR1-like</fullName>
    </submittedName>
</protein>
<accession>A0A392P8K7</accession>
<dbReference type="SUPFAM" id="SSF56112">
    <property type="entry name" value="Protein kinase-like (PK-like)"/>
    <property type="match status" value="1"/>
</dbReference>
<evidence type="ECO:0000313" key="2">
    <source>
        <dbReference type="Proteomes" id="UP000265520"/>
    </source>
</evidence>
<dbReference type="Proteomes" id="UP000265520">
    <property type="component" value="Unassembled WGS sequence"/>
</dbReference>
<keyword evidence="2" id="KW-1185">Reference proteome</keyword>
<reference evidence="1 2" key="1">
    <citation type="journal article" date="2018" name="Front. Plant Sci.">
        <title>Red Clover (Trifolium pratense) and Zigzag Clover (T. medium) - A Picture of Genomic Similarities and Differences.</title>
        <authorList>
            <person name="Dluhosova J."/>
            <person name="Istvanek J."/>
            <person name="Nedelnik J."/>
            <person name="Repkova J."/>
        </authorList>
    </citation>
    <scope>NUCLEOTIDE SEQUENCE [LARGE SCALE GENOMIC DNA]</scope>
    <source>
        <strain evidence="2">cv. 10/8</strain>
        <tissue evidence="1">Leaf</tissue>
    </source>
</reference>
<organism evidence="1 2">
    <name type="scientific">Trifolium medium</name>
    <dbReference type="NCBI Taxonomy" id="97028"/>
    <lineage>
        <taxon>Eukaryota</taxon>
        <taxon>Viridiplantae</taxon>
        <taxon>Streptophyta</taxon>
        <taxon>Embryophyta</taxon>
        <taxon>Tracheophyta</taxon>
        <taxon>Spermatophyta</taxon>
        <taxon>Magnoliopsida</taxon>
        <taxon>eudicotyledons</taxon>
        <taxon>Gunneridae</taxon>
        <taxon>Pentapetalae</taxon>
        <taxon>rosids</taxon>
        <taxon>fabids</taxon>
        <taxon>Fabales</taxon>
        <taxon>Fabaceae</taxon>
        <taxon>Papilionoideae</taxon>
        <taxon>50 kb inversion clade</taxon>
        <taxon>NPAAA clade</taxon>
        <taxon>Hologalegina</taxon>
        <taxon>IRL clade</taxon>
        <taxon>Trifolieae</taxon>
        <taxon>Trifolium</taxon>
    </lineage>
</organism>
<dbReference type="AlphaFoldDB" id="A0A392P8K7"/>
<comment type="caution">
    <text evidence="1">The sequence shown here is derived from an EMBL/GenBank/DDBJ whole genome shotgun (WGS) entry which is preliminary data.</text>
</comment>
<dbReference type="Gene3D" id="3.30.200.20">
    <property type="entry name" value="Phosphorylase Kinase, domain 1"/>
    <property type="match status" value="1"/>
</dbReference>
<name>A0A392P8K7_9FABA</name>